<keyword evidence="4" id="KW-1185">Reference proteome</keyword>
<organism evidence="3 4">
    <name type="scientific">Cercophora samala</name>
    <dbReference type="NCBI Taxonomy" id="330535"/>
    <lineage>
        <taxon>Eukaryota</taxon>
        <taxon>Fungi</taxon>
        <taxon>Dikarya</taxon>
        <taxon>Ascomycota</taxon>
        <taxon>Pezizomycotina</taxon>
        <taxon>Sordariomycetes</taxon>
        <taxon>Sordariomycetidae</taxon>
        <taxon>Sordariales</taxon>
        <taxon>Lasiosphaeriaceae</taxon>
        <taxon>Cercophora</taxon>
    </lineage>
</organism>
<keyword evidence="2" id="KW-0539">Nucleus</keyword>
<comment type="caution">
    <text evidence="3">The sequence shown here is derived from an EMBL/GenBank/DDBJ whole genome shotgun (WGS) entry which is preliminary data.</text>
</comment>
<dbReference type="GO" id="GO:0005657">
    <property type="term" value="C:replication fork"/>
    <property type="evidence" value="ECO:0007669"/>
    <property type="project" value="TreeGrafter"/>
</dbReference>
<evidence type="ECO:0000313" key="3">
    <source>
        <dbReference type="EMBL" id="KAK0666316.1"/>
    </source>
</evidence>
<protein>
    <recommendedName>
        <fullName evidence="5">DNA recombination and repair protein Rad51-like C-terminal domain-containing protein</fullName>
    </recommendedName>
</protein>
<proteinExistence type="predicted"/>
<dbReference type="PANTHER" id="PTHR46457">
    <property type="entry name" value="DNA REPAIR PROTEIN RAD51 HOMOLOG 4"/>
    <property type="match status" value="1"/>
</dbReference>
<evidence type="ECO:0000256" key="1">
    <source>
        <dbReference type="ARBA" id="ARBA00004123"/>
    </source>
</evidence>
<evidence type="ECO:0000256" key="2">
    <source>
        <dbReference type="ARBA" id="ARBA00023242"/>
    </source>
</evidence>
<comment type="subcellular location">
    <subcellularLocation>
        <location evidence="1">Nucleus</location>
    </subcellularLocation>
</comment>
<evidence type="ECO:0008006" key="5">
    <source>
        <dbReference type="Google" id="ProtNLM"/>
    </source>
</evidence>
<dbReference type="GO" id="GO:0000723">
    <property type="term" value="P:telomere maintenance"/>
    <property type="evidence" value="ECO:0007669"/>
    <property type="project" value="TreeGrafter"/>
</dbReference>
<dbReference type="GO" id="GO:0005815">
    <property type="term" value="C:microtubule organizing center"/>
    <property type="evidence" value="ECO:0007669"/>
    <property type="project" value="TreeGrafter"/>
</dbReference>
<dbReference type="Proteomes" id="UP001174997">
    <property type="component" value="Unassembled WGS sequence"/>
</dbReference>
<dbReference type="Gene3D" id="3.40.50.300">
    <property type="entry name" value="P-loop containing nucleotide triphosphate hydrolases"/>
    <property type="match status" value="1"/>
</dbReference>
<dbReference type="GO" id="GO:0000400">
    <property type="term" value="F:four-way junction DNA binding"/>
    <property type="evidence" value="ECO:0007669"/>
    <property type="project" value="TreeGrafter"/>
</dbReference>
<dbReference type="GO" id="GO:0033063">
    <property type="term" value="C:Rad51B-Rad51C-Rad51D-XRCC2 complex"/>
    <property type="evidence" value="ECO:0007669"/>
    <property type="project" value="TreeGrafter"/>
</dbReference>
<dbReference type="InterPro" id="IPR051988">
    <property type="entry name" value="HRR_RAD51_Paralog"/>
</dbReference>
<sequence>METPAQPQHRLQPPPPLTTTITTTTTATTTTTTTQLNIPPPQTALSLLPQSITRHHHQQSRRKFPTGCAAFDEHVLLGGLNGGSVVGISSEDDEFSFTLALQTMAVSLGGEGDEDTTTAALVVTTLPVQSLLPRLREVLVEQLAKRAPLLLTADLNTRVKDCLSRISIARVFDLEGVGEVLEELVLQQRQQQQQQSNCGAKPPDVVVVMGMAGLMNNLFSSRPGDKAAAHSYVGELASRLEGVTALGGDGGPLVVLLNSTTTTTTTTVVGGDDEGTGRSVFQMERGRGRGSRPAWGRVFDGLVGVHLFCGRRGGIAKKGWVVEVLGDEVGVYFTTEGGMEEEVWTRRNREQRWGVLEGRGGGVVDVLL</sequence>
<dbReference type="PANTHER" id="PTHR46457:SF1">
    <property type="entry name" value="DNA REPAIR PROTEIN RAD51 HOMOLOG 4"/>
    <property type="match status" value="1"/>
</dbReference>
<dbReference type="AlphaFoldDB" id="A0AA39Z8Q2"/>
<reference evidence="3" key="1">
    <citation type="submission" date="2023-06" db="EMBL/GenBank/DDBJ databases">
        <title>Genome-scale phylogeny and comparative genomics of the fungal order Sordariales.</title>
        <authorList>
            <consortium name="Lawrence Berkeley National Laboratory"/>
            <person name="Hensen N."/>
            <person name="Bonometti L."/>
            <person name="Westerberg I."/>
            <person name="Brannstrom I.O."/>
            <person name="Guillou S."/>
            <person name="Cros-Aarteil S."/>
            <person name="Calhoun S."/>
            <person name="Haridas S."/>
            <person name="Kuo A."/>
            <person name="Mondo S."/>
            <person name="Pangilinan J."/>
            <person name="Riley R."/>
            <person name="Labutti K."/>
            <person name="Andreopoulos B."/>
            <person name="Lipzen A."/>
            <person name="Chen C."/>
            <person name="Yanf M."/>
            <person name="Daum C."/>
            <person name="Ng V."/>
            <person name="Clum A."/>
            <person name="Steindorff A."/>
            <person name="Ohm R."/>
            <person name="Martin F."/>
            <person name="Silar P."/>
            <person name="Natvig D."/>
            <person name="Lalanne C."/>
            <person name="Gautier V."/>
            <person name="Ament-Velasquez S.L."/>
            <person name="Kruys A."/>
            <person name="Hutchinson M.I."/>
            <person name="Powell A.J."/>
            <person name="Barry K."/>
            <person name="Miller A.N."/>
            <person name="Grigoriev I.V."/>
            <person name="Debuchy R."/>
            <person name="Gladieux P."/>
            <person name="Thoren M.H."/>
            <person name="Johannesson H."/>
        </authorList>
    </citation>
    <scope>NUCLEOTIDE SEQUENCE</scope>
    <source>
        <strain evidence="3">CBS 307.81</strain>
    </source>
</reference>
<dbReference type="GO" id="GO:0007131">
    <property type="term" value="P:reciprocal meiotic recombination"/>
    <property type="evidence" value="ECO:0007669"/>
    <property type="project" value="TreeGrafter"/>
</dbReference>
<dbReference type="GO" id="GO:0000724">
    <property type="term" value="P:double-strand break repair via homologous recombination"/>
    <property type="evidence" value="ECO:0007669"/>
    <property type="project" value="TreeGrafter"/>
</dbReference>
<dbReference type="InterPro" id="IPR027417">
    <property type="entry name" value="P-loop_NTPase"/>
</dbReference>
<dbReference type="GO" id="GO:0008094">
    <property type="term" value="F:ATP-dependent activity, acting on DNA"/>
    <property type="evidence" value="ECO:0007669"/>
    <property type="project" value="TreeGrafter"/>
</dbReference>
<dbReference type="GO" id="GO:0042148">
    <property type="term" value="P:DNA strand invasion"/>
    <property type="evidence" value="ECO:0007669"/>
    <property type="project" value="TreeGrafter"/>
</dbReference>
<accession>A0AA39Z8Q2</accession>
<dbReference type="EMBL" id="JAULSY010000090">
    <property type="protein sequence ID" value="KAK0666316.1"/>
    <property type="molecule type" value="Genomic_DNA"/>
</dbReference>
<evidence type="ECO:0000313" key="4">
    <source>
        <dbReference type="Proteomes" id="UP001174997"/>
    </source>
</evidence>
<name>A0AA39Z8Q2_9PEZI</name>
<gene>
    <name evidence="3" type="ORF">QBC41DRAFT_281105</name>
</gene>
<dbReference type="GO" id="GO:0003697">
    <property type="term" value="F:single-stranded DNA binding"/>
    <property type="evidence" value="ECO:0007669"/>
    <property type="project" value="TreeGrafter"/>
</dbReference>